<accession>A0A4R6M6V3</accession>
<feature type="site" description="Transition state stabilizer" evidence="9">
    <location>
        <position position="200"/>
    </location>
</feature>
<dbReference type="UniPathway" id="UPA00958"/>
<dbReference type="AlphaFoldDB" id="A0A4R6M6V3"/>
<comment type="function">
    <text evidence="10">Involved in lipopolysaccharide (LPS) biosynthesis. Catalyzes the transfer of 3-deoxy-D-manno-octulosonate (Kdo) residue(s) from CMP-Kdo to lipid IV(A), the tetraacyldisaccharide-1,4'-bisphosphate precursor of lipid A.</text>
</comment>
<evidence type="ECO:0000256" key="5">
    <source>
        <dbReference type="ARBA" id="ARBA00022679"/>
    </source>
</evidence>
<sequence length="409" mass="46304">MWLYQLLLTCLKPLLMKKVRRYQKNYVNYRIDEALGHWPETHVGFWLHCASVGEVLAAKALLKSWIVTHPEQKILVTTVTPTGAEQVVKQFGDAVIHRYLPMDYPAYVNKALDKLSCSKMAIIETELWPNLLKRLKEENIPTCVINARMSEKSANNYKRFSSFSNQLFSLPDLFLAHHPSDAARFKELGASNVEVSGNIKFDITPTNDVLECHWRKTIGKERFVWVGASTHEGEDEILLSVHKKIKEQFPTALLILVPRHPERFEAVAELAKQRFDSVEMRSRNAIEHWCEVDVLIGDSMGELMHYYQTSDAAFVGGSLIERGGHNPIEPAVLGKPILIGPHTFNFLEISQSLVEEGGAIRVSSTESLVDALLSLNKRDKCIDVGRRALAYAEKNQGALERTLDALNRM</sequence>
<dbReference type="PANTHER" id="PTHR42755">
    <property type="entry name" value="3-DEOXY-MANNO-OCTULOSONATE CYTIDYLYLTRANSFERASE"/>
    <property type="match status" value="1"/>
</dbReference>
<dbReference type="SUPFAM" id="SSF53756">
    <property type="entry name" value="UDP-Glycosyltransferase/glycogen phosphorylase"/>
    <property type="match status" value="1"/>
</dbReference>
<reference evidence="12 13" key="1">
    <citation type="submission" date="2019-03" db="EMBL/GenBank/DDBJ databases">
        <title>Genomic Encyclopedia of Type Strains, Phase III (KMG-III): the genomes of soil and plant-associated and newly described type strains.</title>
        <authorList>
            <person name="Whitman W."/>
        </authorList>
    </citation>
    <scope>NUCLEOTIDE SEQUENCE [LARGE SCALE GENOMIC DNA]</scope>
    <source>
        <strain evidence="12 13">CECT 7378</strain>
    </source>
</reference>
<evidence type="ECO:0000313" key="12">
    <source>
        <dbReference type="EMBL" id="TDO96320.1"/>
    </source>
</evidence>
<evidence type="ECO:0000259" key="11">
    <source>
        <dbReference type="Pfam" id="PF04413"/>
    </source>
</evidence>
<name>A0A4R6M6V3_9GAMM</name>
<evidence type="ECO:0000256" key="8">
    <source>
        <dbReference type="PIRSR" id="PIRSR639901-1"/>
    </source>
</evidence>
<dbReference type="EC" id="2.4.99.12" evidence="3 10"/>
<dbReference type="Proteomes" id="UP000294656">
    <property type="component" value="Unassembled WGS sequence"/>
</dbReference>
<feature type="site" description="Transition state stabilizer" evidence="9">
    <location>
        <position position="124"/>
    </location>
</feature>
<comment type="similarity">
    <text evidence="2">Belongs to the glycosyltransferase group 1 family. Glycosyltransferase 30 subfamily.</text>
</comment>
<keyword evidence="10" id="KW-1003">Cell membrane</keyword>
<feature type="active site" description="Proton acceptor" evidence="8">
    <location>
        <position position="54"/>
    </location>
</feature>
<dbReference type="InterPro" id="IPR039901">
    <property type="entry name" value="Kdotransferase"/>
</dbReference>
<evidence type="ECO:0000256" key="6">
    <source>
        <dbReference type="ARBA" id="ARBA00031445"/>
    </source>
</evidence>
<dbReference type="Pfam" id="PF04413">
    <property type="entry name" value="Glycos_transf_N"/>
    <property type="match status" value="1"/>
</dbReference>
<dbReference type="GO" id="GO:0005886">
    <property type="term" value="C:plasma membrane"/>
    <property type="evidence" value="ECO:0007669"/>
    <property type="project" value="UniProtKB-SubCell"/>
</dbReference>
<comment type="pathway">
    <text evidence="1 10">Bacterial outer membrane biogenesis; LPS core biosynthesis.</text>
</comment>
<dbReference type="Gene3D" id="3.40.50.2000">
    <property type="entry name" value="Glycogen Phosphorylase B"/>
    <property type="match status" value="1"/>
</dbReference>
<dbReference type="InterPro" id="IPR038107">
    <property type="entry name" value="Glycos_transf_N_sf"/>
</dbReference>
<dbReference type="PANTHER" id="PTHR42755:SF1">
    <property type="entry name" value="3-DEOXY-D-MANNO-OCTULOSONIC ACID TRANSFERASE, MITOCHONDRIAL-RELATED"/>
    <property type="match status" value="1"/>
</dbReference>
<comment type="catalytic activity">
    <reaction evidence="7 10">
        <text>lipid IVA (E. coli) + CMP-3-deoxy-beta-D-manno-octulosonate = alpha-Kdo-(2-&gt;6)-lipid IVA (E. coli) + CMP + H(+)</text>
        <dbReference type="Rhea" id="RHEA:28066"/>
        <dbReference type="ChEBI" id="CHEBI:15378"/>
        <dbReference type="ChEBI" id="CHEBI:58603"/>
        <dbReference type="ChEBI" id="CHEBI:60364"/>
        <dbReference type="ChEBI" id="CHEBI:60377"/>
        <dbReference type="ChEBI" id="CHEBI:85987"/>
        <dbReference type="EC" id="2.4.99.12"/>
    </reaction>
</comment>
<gene>
    <name evidence="12" type="ORF">DFP79_2893</name>
</gene>
<evidence type="ECO:0000256" key="3">
    <source>
        <dbReference type="ARBA" id="ARBA00012621"/>
    </source>
</evidence>
<comment type="caution">
    <text evidence="12">The sequence shown here is derived from an EMBL/GenBank/DDBJ whole genome shotgun (WGS) entry which is preliminary data.</text>
</comment>
<evidence type="ECO:0000256" key="1">
    <source>
        <dbReference type="ARBA" id="ARBA00004713"/>
    </source>
</evidence>
<evidence type="ECO:0000256" key="4">
    <source>
        <dbReference type="ARBA" id="ARBA00019077"/>
    </source>
</evidence>
<feature type="domain" description="3-deoxy-D-manno-octulosonic-acid transferase N-terminal" evidence="11">
    <location>
        <begin position="30"/>
        <end position="203"/>
    </location>
</feature>
<dbReference type="GO" id="GO:0043842">
    <property type="term" value="F:Kdo transferase activity"/>
    <property type="evidence" value="ECO:0007669"/>
    <property type="project" value="UniProtKB-EC"/>
</dbReference>
<comment type="subcellular location">
    <subcellularLocation>
        <location evidence="10">Cell membrane</location>
    </subcellularLocation>
</comment>
<dbReference type="GO" id="GO:0009245">
    <property type="term" value="P:lipid A biosynthetic process"/>
    <property type="evidence" value="ECO:0007669"/>
    <property type="project" value="TreeGrafter"/>
</dbReference>
<keyword evidence="10" id="KW-0472">Membrane</keyword>
<proteinExistence type="inferred from homology"/>
<dbReference type="FunFam" id="3.40.50.2000:FF:000032">
    <property type="entry name" value="3-deoxy-D-manno-octulosonic acid transferase"/>
    <property type="match status" value="1"/>
</dbReference>
<dbReference type="InterPro" id="IPR007507">
    <property type="entry name" value="Glycos_transf_N"/>
</dbReference>
<keyword evidence="13" id="KW-1185">Reference proteome</keyword>
<dbReference type="Gene3D" id="3.40.50.11720">
    <property type="entry name" value="3-Deoxy-D-manno-octulosonic-acid transferase, N-terminal domain"/>
    <property type="match status" value="1"/>
</dbReference>
<keyword evidence="5 10" id="KW-0808">Transferase</keyword>
<dbReference type="EMBL" id="SNXC01000014">
    <property type="protein sequence ID" value="TDO96320.1"/>
    <property type="molecule type" value="Genomic_DNA"/>
</dbReference>
<protein>
    <recommendedName>
        <fullName evidence="4 10">3-deoxy-D-manno-octulosonic acid transferase</fullName>
        <shortName evidence="10">Kdo transferase</shortName>
        <ecNumber evidence="3 10">2.4.99.12</ecNumber>
    </recommendedName>
    <alternativeName>
        <fullName evidence="6 10">Lipid IV(A) 3-deoxy-D-manno-octulosonic acid transferase</fullName>
    </alternativeName>
</protein>
<dbReference type="OrthoDB" id="9789797at2"/>
<dbReference type="GO" id="GO:0009244">
    <property type="term" value="P:lipopolysaccharide core region biosynthetic process"/>
    <property type="evidence" value="ECO:0007669"/>
    <property type="project" value="UniProtKB-UniRule"/>
</dbReference>
<evidence type="ECO:0000256" key="2">
    <source>
        <dbReference type="ARBA" id="ARBA00006380"/>
    </source>
</evidence>
<evidence type="ECO:0000256" key="10">
    <source>
        <dbReference type="RuleBase" id="RU365103"/>
    </source>
</evidence>
<organism evidence="12 13">
    <name type="scientific">Marinomonas balearica</name>
    <dbReference type="NCBI Taxonomy" id="491947"/>
    <lineage>
        <taxon>Bacteria</taxon>
        <taxon>Pseudomonadati</taxon>
        <taxon>Pseudomonadota</taxon>
        <taxon>Gammaproteobacteria</taxon>
        <taxon>Oceanospirillales</taxon>
        <taxon>Oceanospirillaceae</taxon>
        <taxon>Marinomonas</taxon>
    </lineage>
</organism>
<dbReference type="CDD" id="cd01635">
    <property type="entry name" value="Glycosyltransferase_GTB-type"/>
    <property type="match status" value="1"/>
</dbReference>
<evidence type="ECO:0000313" key="13">
    <source>
        <dbReference type="Proteomes" id="UP000294656"/>
    </source>
</evidence>
<evidence type="ECO:0000256" key="7">
    <source>
        <dbReference type="ARBA" id="ARBA00049183"/>
    </source>
</evidence>
<keyword evidence="10" id="KW-0448">Lipopolysaccharide biosynthesis</keyword>
<evidence type="ECO:0000256" key="9">
    <source>
        <dbReference type="PIRSR" id="PIRSR639901-2"/>
    </source>
</evidence>